<proteinExistence type="predicted"/>
<dbReference type="EMBL" id="HACG01016870">
    <property type="protein sequence ID" value="CEK63735.1"/>
    <property type="molecule type" value="Transcribed_RNA"/>
</dbReference>
<name>A0A0B6Z7M9_9EUPU</name>
<reference evidence="1" key="1">
    <citation type="submission" date="2014-12" db="EMBL/GenBank/DDBJ databases">
        <title>Insight into the proteome of Arion vulgaris.</title>
        <authorList>
            <person name="Aradska J."/>
            <person name="Bulat T."/>
            <person name="Smidak R."/>
            <person name="Sarate P."/>
            <person name="Gangsoo J."/>
            <person name="Sialana F."/>
            <person name="Bilban M."/>
            <person name="Lubec G."/>
        </authorList>
    </citation>
    <scope>NUCLEOTIDE SEQUENCE</scope>
    <source>
        <tissue evidence="1">Skin</tissue>
    </source>
</reference>
<organism evidence="1">
    <name type="scientific">Arion vulgaris</name>
    <dbReference type="NCBI Taxonomy" id="1028688"/>
    <lineage>
        <taxon>Eukaryota</taxon>
        <taxon>Metazoa</taxon>
        <taxon>Spiralia</taxon>
        <taxon>Lophotrochozoa</taxon>
        <taxon>Mollusca</taxon>
        <taxon>Gastropoda</taxon>
        <taxon>Heterobranchia</taxon>
        <taxon>Euthyneura</taxon>
        <taxon>Panpulmonata</taxon>
        <taxon>Eupulmonata</taxon>
        <taxon>Stylommatophora</taxon>
        <taxon>Helicina</taxon>
        <taxon>Arionoidea</taxon>
        <taxon>Arionidae</taxon>
        <taxon>Arion</taxon>
    </lineage>
</organism>
<gene>
    <name evidence="1" type="primary">ORF49271</name>
</gene>
<feature type="non-terminal residue" evidence="1">
    <location>
        <position position="1"/>
    </location>
</feature>
<evidence type="ECO:0000313" key="1">
    <source>
        <dbReference type="EMBL" id="CEK63735.1"/>
    </source>
</evidence>
<protein>
    <submittedName>
        <fullName evidence="1">Uncharacterized protein</fullName>
    </submittedName>
</protein>
<sequence length="89" mass="10254">IYMTCFSCHQLISRAVNKCSNTATAEIRNQSKLTDKQEKEPHGIEMCITNKLRESLGNTSFIICFKILDTMSLSRQQAYQFVLIILQQH</sequence>
<dbReference type="AlphaFoldDB" id="A0A0B6Z7M9"/>
<accession>A0A0B6Z7M9</accession>